<dbReference type="GO" id="GO:0008171">
    <property type="term" value="F:O-methyltransferase activity"/>
    <property type="evidence" value="ECO:0007669"/>
    <property type="project" value="InterPro"/>
</dbReference>
<dbReference type="InterPro" id="IPR029063">
    <property type="entry name" value="SAM-dependent_MTases_sf"/>
</dbReference>
<keyword evidence="3" id="KW-0949">S-adenosyl-L-methionine</keyword>
<keyword evidence="1 4" id="KW-0489">Methyltransferase</keyword>
<dbReference type="Pfam" id="PF01596">
    <property type="entry name" value="Methyltransf_3"/>
    <property type="match status" value="1"/>
</dbReference>
<evidence type="ECO:0000313" key="5">
    <source>
        <dbReference type="Proteomes" id="UP000271339"/>
    </source>
</evidence>
<dbReference type="OrthoDB" id="9799672at2"/>
<accession>A0A3L9YVT1</accession>
<evidence type="ECO:0000256" key="3">
    <source>
        <dbReference type="ARBA" id="ARBA00022691"/>
    </source>
</evidence>
<dbReference type="AlphaFoldDB" id="A0A3L9YVT1"/>
<dbReference type="Gene3D" id="3.40.50.150">
    <property type="entry name" value="Vaccinia Virus protein VP39"/>
    <property type="match status" value="1"/>
</dbReference>
<dbReference type="InterPro" id="IPR002935">
    <property type="entry name" value="SAM_O-MeTrfase"/>
</dbReference>
<dbReference type="SUPFAM" id="SSF53335">
    <property type="entry name" value="S-adenosyl-L-methionine-dependent methyltransferases"/>
    <property type="match status" value="1"/>
</dbReference>
<gene>
    <name evidence="4" type="ORF">BXY75_1667</name>
</gene>
<dbReference type="Proteomes" id="UP000271339">
    <property type="component" value="Unassembled WGS sequence"/>
</dbReference>
<evidence type="ECO:0000256" key="2">
    <source>
        <dbReference type="ARBA" id="ARBA00022679"/>
    </source>
</evidence>
<dbReference type="PROSITE" id="PS51682">
    <property type="entry name" value="SAM_OMT_I"/>
    <property type="match status" value="1"/>
</dbReference>
<keyword evidence="5" id="KW-1185">Reference proteome</keyword>
<proteinExistence type="predicted"/>
<organism evidence="4 5">
    <name type="scientific">Ulvibacter antarcticus</name>
    <dbReference type="NCBI Taxonomy" id="442714"/>
    <lineage>
        <taxon>Bacteria</taxon>
        <taxon>Pseudomonadati</taxon>
        <taxon>Bacteroidota</taxon>
        <taxon>Flavobacteriia</taxon>
        <taxon>Flavobacteriales</taxon>
        <taxon>Flavobacteriaceae</taxon>
        <taxon>Ulvibacter</taxon>
    </lineage>
</organism>
<keyword evidence="2 4" id="KW-0808">Transferase</keyword>
<dbReference type="PANTHER" id="PTHR43167:SF1">
    <property type="entry name" value="PUTATIVE (AFU_ORTHOLOGUE AFUA_6G01830)-RELATED"/>
    <property type="match status" value="1"/>
</dbReference>
<evidence type="ECO:0000313" key="4">
    <source>
        <dbReference type="EMBL" id="RMA64786.1"/>
    </source>
</evidence>
<dbReference type="RefSeq" id="WP_121907215.1">
    <property type="nucleotide sequence ID" value="NZ_REFC01000012.1"/>
</dbReference>
<name>A0A3L9YVT1_9FLAO</name>
<dbReference type="GO" id="GO:0032259">
    <property type="term" value="P:methylation"/>
    <property type="evidence" value="ECO:0007669"/>
    <property type="project" value="UniProtKB-KW"/>
</dbReference>
<protein>
    <submittedName>
        <fullName evidence="4">O-methyltransferase</fullName>
    </submittedName>
</protein>
<sequence length="209" mass="23594">MMNTEEQKVETILNELYLDSKYDFIKMVKGAAKSIFSPMQPLDFKDAYLSISKVQGVDLVQLIKETNSKNIVEFGTSFGISTLFLSQGILETGGNIITTELIESKAIKAIENFKKAGVSSLIDVRIGDAMETLKNHDEPIDLLLLDGWKDLYLPLFQMLEPNFHAKTVIYVDNADMADSRKFLKTVERNNTYKLRSKFGNKVVLISLNN</sequence>
<dbReference type="PANTHER" id="PTHR43167">
    <property type="entry name" value="PUTATIVE (AFU_ORTHOLOGUE AFUA_6G01830)-RELATED"/>
    <property type="match status" value="1"/>
</dbReference>
<evidence type="ECO:0000256" key="1">
    <source>
        <dbReference type="ARBA" id="ARBA00022603"/>
    </source>
</evidence>
<comment type="caution">
    <text evidence="4">The sequence shown here is derived from an EMBL/GenBank/DDBJ whole genome shotgun (WGS) entry which is preliminary data.</text>
</comment>
<reference evidence="4 5" key="1">
    <citation type="submission" date="2018-10" db="EMBL/GenBank/DDBJ databases">
        <title>Genomic Encyclopedia of Archaeal and Bacterial Type Strains, Phase II (KMG-II): from individual species to whole genera.</title>
        <authorList>
            <person name="Goeker M."/>
        </authorList>
    </citation>
    <scope>NUCLEOTIDE SEQUENCE [LARGE SCALE GENOMIC DNA]</scope>
    <source>
        <strain evidence="4 5">DSM 23424</strain>
    </source>
</reference>
<dbReference type="EMBL" id="REFC01000012">
    <property type="protein sequence ID" value="RMA64786.1"/>
    <property type="molecule type" value="Genomic_DNA"/>
</dbReference>